<evidence type="ECO:0000256" key="1">
    <source>
        <dbReference type="ARBA" id="ARBA00000077"/>
    </source>
</evidence>
<dbReference type="InterPro" id="IPR012337">
    <property type="entry name" value="RNaseH-like_sf"/>
</dbReference>
<evidence type="ECO:0000256" key="3">
    <source>
        <dbReference type="ARBA" id="ARBA00001946"/>
    </source>
</evidence>
<dbReference type="GO" id="GO:0003723">
    <property type="term" value="F:RNA binding"/>
    <property type="evidence" value="ECO:0007669"/>
    <property type="project" value="InterPro"/>
</dbReference>
<feature type="domain" description="RNase H type-2" evidence="15">
    <location>
        <begin position="94"/>
        <end position="299"/>
    </location>
</feature>
<evidence type="ECO:0000256" key="6">
    <source>
        <dbReference type="ARBA" id="ARBA00008378"/>
    </source>
</evidence>
<dbReference type="GO" id="GO:0043137">
    <property type="term" value="P:DNA replication, removal of RNA primer"/>
    <property type="evidence" value="ECO:0007669"/>
    <property type="project" value="TreeGrafter"/>
</dbReference>
<keyword evidence="12" id="KW-0255">Endonuclease</keyword>
<dbReference type="GO" id="GO:0005737">
    <property type="term" value="C:cytoplasm"/>
    <property type="evidence" value="ECO:0007669"/>
    <property type="project" value="UniProtKB-SubCell"/>
</dbReference>
<evidence type="ECO:0000256" key="7">
    <source>
        <dbReference type="ARBA" id="ARBA00012180"/>
    </source>
</evidence>
<dbReference type="GO" id="GO:0046872">
    <property type="term" value="F:metal ion binding"/>
    <property type="evidence" value="ECO:0007669"/>
    <property type="project" value="UniProtKB-KW"/>
</dbReference>
<dbReference type="EC" id="3.1.26.4" evidence="7"/>
<dbReference type="InterPro" id="IPR001352">
    <property type="entry name" value="RNase_HII/HIII"/>
</dbReference>
<dbReference type="SUPFAM" id="SSF53098">
    <property type="entry name" value="Ribonuclease H-like"/>
    <property type="match status" value="1"/>
</dbReference>
<evidence type="ECO:0000256" key="9">
    <source>
        <dbReference type="ARBA" id="ARBA00022490"/>
    </source>
</evidence>
<evidence type="ECO:0000259" key="15">
    <source>
        <dbReference type="PROSITE" id="PS51975"/>
    </source>
</evidence>
<dbReference type="EMBL" id="UOGD01000305">
    <property type="protein sequence ID" value="VAX25651.1"/>
    <property type="molecule type" value="Genomic_DNA"/>
</dbReference>
<evidence type="ECO:0000256" key="5">
    <source>
        <dbReference type="ARBA" id="ARBA00004496"/>
    </source>
</evidence>
<dbReference type="NCBIfam" id="TIGR00716">
    <property type="entry name" value="rnhC"/>
    <property type="match status" value="1"/>
</dbReference>
<dbReference type="Pfam" id="PF01351">
    <property type="entry name" value="RNase_HII"/>
    <property type="match status" value="1"/>
</dbReference>
<protein>
    <recommendedName>
        <fullName evidence="8">Ribonuclease HIII</fullName>
        <ecNumber evidence="7">3.1.26.4</ecNumber>
    </recommendedName>
</protein>
<dbReference type="InterPro" id="IPR024567">
    <property type="entry name" value="RNase_HII/HIII_dom"/>
</dbReference>
<dbReference type="PROSITE" id="PS51975">
    <property type="entry name" value="RNASE_H_2"/>
    <property type="match status" value="1"/>
</dbReference>
<dbReference type="AlphaFoldDB" id="A0A3B1CGE3"/>
<evidence type="ECO:0000256" key="10">
    <source>
        <dbReference type="ARBA" id="ARBA00022722"/>
    </source>
</evidence>
<keyword evidence="10" id="KW-0540">Nuclease</keyword>
<sequence length="299" mass="34394">MNLQKSAFDKIEKIKTELEHLGLNTTGIEEKQYNFEFSVSSAQDKLKIQVYFGKKGIKTIIQGNKDSLLYNEVHPFLFDQELFELSNKNIDEPDEYIGSDESGKGDVFGPLVIGAFYVDRNIKTALIKLGVRDSKELTENQINEIAQNLKKNFPNDYEIVAINPEKYNELYKKFKNLNSIMTWAHSKAINNLLHRKECTEVISDKFSNKALNIDLNINSKKVNVLQIPKAEKYSGVAAASIMARHVFNNWFLKQKSHSIYLPKGASEEVNNFLKNNRFDKNSIELNKIAKLHFKNIKRL</sequence>
<organism evidence="16">
    <name type="scientific">hydrothermal vent metagenome</name>
    <dbReference type="NCBI Taxonomy" id="652676"/>
    <lineage>
        <taxon>unclassified sequences</taxon>
        <taxon>metagenomes</taxon>
        <taxon>ecological metagenomes</taxon>
    </lineage>
</organism>
<keyword evidence="9" id="KW-0963">Cytoplasm</keyword>
<evidence type="ECO:0000256" key="8">
    <source>
        <dbReference type="ARBA" id="ARBA00021407"/>
    </source>
</evidence>
<gene>
    <name evidence="16" type="ORF">MNBD_IGNAVI01-2499</name>
</gene>
<dbReference type="GO" id="GO:0004523">
    <property type="term" value="F:RNA-DNA hybrid ribonuclease activity"/>
    <property type="evidence" value="ECO:0007669"/>
    <property type="project" value="UniProtKB-EC"/>
</dbReference>
<comment type="subcellular location">
    <subcellularLocation>
        <location evidence="5">Cytoplasm</location>
    </subcellularLocation>
</comment>
<comment type="catalytic activity">
    <reaction evidence="1">
        <text>Endonucleolytic cleavage to 5'-phosphomonoester.</text>
        <dbReference type="EC" id="3.1.26.4"/>
    </reaction>
</comment>
<keyword evidence="11" id="KW-0479">Metal-binding</keyword>
<proteinExistence type="inferred from homology"/>
<keyword evidence="13 16" id="KW-0378">Hydrolase</keyword>
<evidence type="ECO:0000256" key="13">
    <source>
        <dbReference type="ARBA" id="ARBA00022801"/>
    </source>
</evidence>
<accession>A0A3B1CGE3</accession>
<dbReference type="InterPro" id="IPR036397">
    <property type="entry name" value="RNaseH_sf"/>
</dbReference>
<dbReference type="GO" id="GO:0032299">
    <property type="term" value="C:ribonuclease H2 complex"/>
    <property type="evidence" value="ECO:0007669"/>
    <property type="project" value="TreeGrafter"/>
</dbReference>
<dbReference type="PANTHER" id="PTHR10954">
    <property type="entry name" value="RIBONUCLEASE H2 SUBUNIT A"/>
    <property type="match status" value="1"/>
</dbReference>
<comment type="cofactor">
    <cofactor evidence="3">
        <name>Mg(2+)</name>
        <dbReference type="ChEBI" id="CHEBI:18420"/>
    </cofactor>
</comment>
<evidence type="ECO:0000256" key="14">
    <source>
        <dbReference type="ARBA" id="ARBA00022842"/>
    </source>
</evidence>
<reference evidence="16" key="1">
    <citation type="submission" date="2018-06" db="EMBL/GenBank/DDBJ databases">
        <authorList>
            <person name="Zhirakovskaya E."/>
        </authorList>
    </citation>
    <scope>NUCLEOTIDE SEQUENCE</scope>
</reference>
<evidence type="ECO:0000256" key="4">
    <source>
        <dbReference type="ARBA" id="ARBA00004065"/>
    </source>
</evidence>
<dbReference type="CDD" id="cd06590">
    <property type="entry name" value="RNase_HII_bacteria_HIII_like"/>
    <property type="match status" value="1"/>
</dbReference>
<comment type="function">
    <text evidence="4">Endonuclease that specifically degrades the RNA of RNA-DNA hybrids.</text>
</comment>
<evidence type="ECO:0000256" key="11">
    <source>
        <dbReference type="ARBA" id="ARBA00022723"/>
    </source>
</evidence>
<evidence type="ECO:0000256" key="2">
    <source>
        <dbReference type="ARBA" id="ARBA00001936"/>
    </source>
</evidence>
<evidence type="ECO:0000313" key="16">
    <source>
        <dbReference type="EMBL" id="VAX25651.1"/>
    </source>
</evidence>
<dbReference type="Gene3D" id="3.30.420.10">
    <property type="entry name" value="Ribonuclease H-like superfamily/Ribonuclease H"/>
    <property type="match status" value="1"/>
</dbReference>
<dbReference type="GO" id="GO:0006298">
    <property type="term" value="P:mismatch repair"/>
    <property type="evidence" value="ECO:0007669"/>
    <property type="project" value="TreeGrafter"/>
</dbReference>
<comment type="similarity">
    <text evidence="6">Belongs to the RNase HII family. RnhC subfamily.</text>
</comment>
<evidence type="ECO:0000256" key="12">
    <source>
        <dbReference type="ARBA" id="ARBA00022759"/>
    </source>
</evidence>
<dbReference type="InterPro" id="IPR004641">
    <property type="entry name" value="RNase_HIII"/>
</dbReference>
<comment type="cofactor">
    <cofactor evidence="2">
        <name>Mn(2+)</name>
        <dbReference type="ChEBI" id="CHEBI:29035"/>
    </cofactor>
</comment>
<dbReference type="PANTHER" id="PTHR10954:SF23">
    <property type="entry name" value="RIBONUCLEASE"/>
    <property type="match status" value="1"/>
</dbReference>
<keyword evidence="14" id="KW-0460">Magnesium</keyword>
<name>A0A3B1CGE3_9ZZZZ</name>